<dbReference type="EMBL" id="CP011859">
    <property type="protein sequence ID" value="AQY23256.1"/>
    <property type="molecule type" value="Genomic_DNA"/>
</dbReference>
<dbReference type="Proteomes" id="UP000189883">
    <property type="component" value="Chromosome"/>
</dbReference>
<organism evidence="1 2">
    <name type="scientific">Riemerella anatipestifer</name>
    <name type="common">Moraxella anatipestifer</name>
    <dbReference type="NCBI Taxonomy" id="34085"/>
    <lineage>
        <taxon>Bacteria</taxon>
        <taxon>Pseudomonadati</taxon>
        <taxon>Bacteroidota</taxon>
        <taxon>Flavobacteriia</taxon>
        <taxon>Flavobacteriales</taxon>
        <taxon>Weeksellaceae</taxon>
        <taxon>Riemerella</taxon>
    </lineage>
</organism>
<evidence type="ECO:0000313" key="2">
    <source>
        <dbReference type="Proteomes" id="UP000189883"/>
    </source>
</evidence>
<reference evidence="1 2" key="1">
    <citation type="submission" date="2015-06" db="EMBL/GenBank/DDBJ databases">
        <title>R. anatipestifer strain HXb2 is the most virulent strain so far, and the genome sequence would help us uncover the pathogenesis.</title>
        <authorList>
            <person name="Hu Q."/>
            <person name="Qi J."/>
            <person name="Bo H."/>
            <person name="Liu G."/>
            <person name="Tao M."/>
            <person name="Ding Y."/>
            <person name="Xue Y."/>
        </authorList>
    </citation>
    <scope>NUCLEOTIDE SEQUENCE [LARGE SCALE GENOMIC DNA]</scope>
    <source>
        <strain evidence="1 2">HXb2</strain>
    </source>
</reference>
<name>A0A1S7DVX0_RIEAN</name>
<sequence length="182" mass="20544">MKKIIIIAISFFFILESCNEKKEVTNSTEIKSVKTADALVKTEKTEETIILSTKHNPNFILCDLDGDGLSDRVEIVLNKKNEKYGLKITFGNGKIEYLGLGKEVLGQGFDDMNWVDIFEKAPKGEVYFNNVNDEGDIISEEEVKESDKIRLPNDGIFIHAEESCGGGVIYLNKGKFEWIQQE</sequence>
<evidence type="ECO:0000313" key="1">
    <source>
        <dbReference type="EMBL" id="AQY23256.1"/>
    </source>
</evidence>
<proteinExistence type="predicted"/>
<dbReference type="RefSeq" id="WP_052911274.1">
    <property type="nucleotide sequence ID" value="NZ_CP011859.1"/>
</dbReference>
<protein>
    <submittedName>
        <fullName evidence="1">Uncharacterized protein</fullName>
    </submittedName>
</protein>
<dbReference type="AlphaFoldDB" id="A0A1S7DVX0"/>
<gene>
    <name evidence="1" type="ORF">AB406_2325</name>
</gene>
<accession>A0A1S7DVX0</accession>